<dbReference type="STRING" id="155974.SAMN04487818_10236"/>
<dbReference type="SMART" id="SM00530">
    <property type="entry name" value="HTH_XRE"/>
    <property type="match status" value="1"/>
</dbReference>
<organism evidence="2 3">
    <name type="scientific">Actinokineospora terrae</name>
    <dbReference type="NCBI Taxonomy" id="155974"/>
    <lineage>
        <taxon>Bacteria</taxon>
        <taxon>Bacillati</taxon>
        <taxon>Actinomycetota</taxon>
        <taxon>Actinomycetes</taxon>
        <taxon>Pseudonocardiales</taxon>
        <taxon>Pseudonocardiaceae</taxon>
        <taxon>Actinokineospora</taxon>
    </lineage>
</organism>
<dbReference type="GO" id="GO:0003677">
    <property type="term" value="F:DNA binding"/>
    <property type="evidence" value="ECO:0007669"/>
    <property type="project" value="InterPro"/>
</dbReference>
<gene>
    <name evidence="2" type="ORF">SAMN04487818_10236</name>
</gene>
<dbReference type="Gene3D" id="1.10.260.40">
    <property type="entry name" value="lambda repressor-like DNA-binding domains"/>
    <property type="match status" value="1"/>
</dbReference>
<dbReference type="PROSITE" id="PS50943">
    <property type="entry name" value="HTH_CROC1"/>
    <property type="match status" value="1"/>
</dbReference>
<evidence type="ECO:0000313" key="3">
    <source>
        <dbReference type="Proteomes" id="UP000199051"/>
    </source>
</evidence>
<feature type="domain" description="HTH cro/C1-type" evidence="1">
    <location>
        <begin position="18"/>
        <end position="73"/>
    </location>
</feature>
<protein>
    <submittedName>
        <fullName evidence="2">Helix-turn-helix domain-containing protein</fullName>
    </submittedName>
</protein>
<dbReference type="SUPFAM" id="SSF47413">
    <property type="entry name" value="lambda repressor-like DNA-binding domains"/>
    <property type="match status" value="1"/>
</dbReference>
<reference evidence="3" key="1">
    <citation type="submission" date="2016-10" db="EMBL/GenBank/DDBJ databases">
        <authorList>
            <person name="Varghese N."/>
            <person name="Submissions S."/>
        </authorList>
    </citation>
    <scope>NUCLEOTIDE SEQUENCE [LARGE SCALE GENOMIC DNA]</scope>
    <source>
        <strain evidence="3">DSM 44260</strain>
    </source>
</reference>
<dbReference type="Proteomes" id="UP000199051">
    <property type="component" value="Unassembled WGS sequence"/>
</dbReference>
<sequence length="289" mass="31745">MALSTTPTVIRRYLAFELRRLRGAAGLSQTDAGRRLGTAQSRIAHFESGRNVPRPPDIEVLLPYYGAPDLVDHLRALVVGLRTAGPVVELDTASMPLPPGFDMYVALEQGASRVFTYDAVVIMGLLQCRAYATAAVRAHTPDMPADEVEAVVKLRLRRQDALDRDTMAPKVVAVIDEGVLRKHVGGRAVAAEQLGHLRELAERDNVTILVLPAHAGAHPGFHGAHIRLEFPIDHDPGVVYLEDLCSGRLRDDTDEIDRYTEVERRLTKLALPADQSAAMIDRIREDMSA</sequence>
<dbReference type="RefSeq" id="WP_092775004.1">
    <property type="nucleotide sequence ID" value="NZ_FOGI01000002.1"/>
</dbReference>
<dbReference type="InterPro" id="IPR001387">
    <property type="entry name" value="Cro/C1-type_HTH"/>
</dbReference>
<evidence type="ECO:0000259" key="1">
    <source>
        <dbReference type="PROSITE" id="PS50943"/>
    </source>
</evidence>
<accession>A0A1H9M907</accession>
<dbReference type="Pfam" id="PF19054">
    <property type="entry name" value="DUF5753"/>
    <property type="match status" value="1"/>
</dbReference>
<dbReference type="EMBL" id="FOGI01000002">
    <property type="protein sequence ID" value="SER20250.1"/>
    <property type="molecule type" value="Genomic_DNA"/>
</dbReference>
<keyword evidence="3" id="KW-1185">Reference proteome</keyword>
<dbReference type="InterPro" id="IPR043917">
    <property type="entry name" value="DUF5753"/>
</dbReference>
<name>A0A1H9M907_9PSEU</name>
<dbReference type="Pfam" id="PF13560">
    <property type="entry name" value="HTH_31"/>
    <property type="match status" value="1"/>
</dbReference>
<proteinExistence type="predicted"/>
<evidence type="ECO:0000313" key="2">
    <source>
        <dbReference type="EMBL" id="SER20250.1"/>
    </source>
</evidence>
<dbReference type="AlphaFoldDB" id="A0A1H9M907"/>
<dbReference type="CDD" id="cd00093">
    <property type="entry name" value="HTH_XRE"/>
    <property type="match status" value="1"/>
</dbReference>
<dbReference type="InterPro" id="IPR010982">
    <property type="entry name" value="Lambda_DNA-bd_dom_sf"/>
</dbReference>